<gene>
    <name evidence="2" type="ORF">DKX38_003903</name>
</gene>
<proteinExistence type="predicted"/>
<dbReference type="Pfam" id="PF12023">
    <property type="entry name" value="DUF3511"/>
    <property type="match status" value="1"/>
</dbReference>
<evidence type="ECO:0000313" key="2">
    <source>
        <dbReference type="EMBL" id="KAB5563849.1"/>
    </source>
</evidence>
<keyword evidence="3" id="KW-1185">Reference proteome</keyword>
<sequence>MEHFRSRSCRDGKIQMEGYHGDRAAPPNMQNLRSYSVSNAVSVQPNHQLGNEGKIKKGKSNLGSISKRWSFNDPELQRKRRVANYKVYAMEGKVKGTLRKSFRWVKNTCTQVVHGWR</sequence>
<feature type="compositionally biased region" description="Basic and acidic residues" evidence="1">
    <location>
        <begin position="1"/>
        <end position="23"/>
    </location>
</feature>
<dbReference type="PANTHER" id="PTHR33193:SF43">
    <property type="entry name" value="TRANSMEMBRANE PROTEIN DDB_G0273707_DDB_G0273361-LIKE"/>
    <property type="match status" value="1"/>
</dbReference>
<evidence type="ECO:0000313" key="3">
    <source>
        <dbReference type="Proteomes" id="UP000326939"/>
    </source>
</evidence>
<dbReference type="EMBL" id="VDCV01000003">
    <property type="protein sequence ID" value="KAB5563849.1"/>
    <property type="molecule type" value="Genomic_DNA"/>
</dbReference>
<protein>
    <recommendedName>
        <fullName evidence="4">DUF3511 domain-containing protein</fullName>
    </recommendedName>
</protein>
<feature type="region of interest" description="Disordered" evidence="1">
    <location>
        <begin position="1"/>
        <end position="27"/>
    </location>
</feature>
<dbReference type="PANTHER" id="PTHR33193">
    <property type="entry name" value="DOMAIN PROTEIN, PUTATIVE (DUF3511)-RELATED"/>
    <property type="match status" value="1"/>
</dbReference>
<name>A0A5N5N9G3_9ROSI</name>
<comment type="caution">
    <text evidence="2">The sequence shown here is derived from an EMBL/GenBank/DDBJ whole genome shotgun (WGS) entry which is preliminary data.</text>
</comment>
<dbReference type="AlphaFoldDB" id="A0A5N5N9G3"/>
<dbReference type="Proteomes" id="UP000326939">
    <property type="component" value="Chromosome 3"/>
</dbReference>
<evidence type="ECO:0008006" key="4">
    <source>
        <dbReference type="Google" id="ProtNLM"/>
    </source>
</evidence>
<organism evidence="2 3">
    <name type="scientific">Salix brachista</name>
    <dbReference type="NCBI Taxonomy" id="2182728"/>
    <lineage>
        <taxon>Eukaryota</taxon>
        <taxon>Viridiplantae</taxon>
        <taxon>Streptophyta</taxon>
        <taxon>Embryophyta</taxon>
        <taxon>Tracheophyta</taxon>
        <taxon>Spermatophyta</taxon>
        <taxon>Magnoliopsida</taxon>
        <taxon>eudicotyledons</taxon>
        <taxon>Gunneridae</taxon>
        <taxon>Pentapetalae</taxon>
        <taxon>rosids</taxon>
        <taxon>fabids</taxon>
        <taxon>Malpighiales</taxon>
        <taxon>Salicaceae</taxon>
        <taxon>Saliceae</taxon>
        <taxon>Salix</taxon>
    </lineage>
</organism>
<dbReference type="InterPro" id="IPR021899">
    <property type="entry name" value="DUF3511"/>
</dbReference>
<accession>A0A5N5N9G3</accession>
<evidence type="ECO:0000256" key="1">
    <source>
        <dbReference type="SAM" id="MobiDB-lite"/>
    </source>
</evidence>
<reference evidence="3" key="1">
    <citation type="journal article" date="2019" name="Gigascience">
        <title>De novo genome assembly of the endangered Acer yangbiense, a plant species with extremely small populations endemic to Yunnan Province, China.</title>
        <authorList>
            <person name="Yang J."/>
            <person name="Wariss H.M."/>
            <person name="Tao L."/>
            <person name="Zhang R."/>
            <person name="Yun Q."/>
            <person name="Hollingsworth P."/>
            <person name="Dao Z."/>
            <person name="Luo G."/>
            <person name="Guo H."/>
            <person name="Ma Y."/>
            <person name="Sun W."/>
        </authorList>
    </citation>
    <scope>NUCLEOTIDE SEQUENCE [LARGE SCALE GENOMIC DNA]</scope>
    <source>
        <strain evidence="3">cv. br00</strain>
    </source>
</reference>